<dbReference type="eggNOG" id="ENOG5030XY6">
    <property type="taxonomic scope" value="Bacteria"/>
</dbReference>
<evidence type="ECO:0000313" key="2">
    <source>
        <dbReference type="Proteomes" id="UP000002526"/>
    </source>
</evidence>
<dbReference type="Proteomes" id="UP000002526">
    <property type="component" value="Chromosome"/>
</dbReference>
<name>Q89ME8_BRADU</name>
<dbReference type="STRING" id="224911.AAV28_18285"/>
<dbReference type="OrthoDB" id="8239257at2"/>
<dbReference type="EnsemblBacteria" id="BAC49510">
    <property type="protein sequence ID" value="BAC49510"/>
    <property type="gene ID" value="BAC49510"/>
</dbReference>
<proteinExistence type="predicted"/>
<accession>Q89ME8</accession>
<evidence type="ECO:0000313" key="1">
    <source>
        <dbReference type="EMBL" id="BAC49510.1"/>
    </source>
</evidence>
<dbReference type="AlphaFoldDB" id="Q89ME8"/>
<protein>
    <submittedName>
        <fullName evidence="1">Blr4245 protein</fullName>
    </submittedName>
</protein>
<dbReference type="InParanoid" id="Q89ME8"/>
<keyword evidence="2" id="KW-1185">Reference proteome</keyword>
<dbReference type="EMBL" id="BA000040">
    <property type="protein sequence ID" value="BAC49510.1"/>
    <property type="molecule type" value="Genomic_DNA"/>
</dbReference>
<gene>
    <name evidence="1" type="ordered locus">blr4245</name>
</gene>
<sequence length="178" mass="19679">MMGIASAFARGASAGQVRLRWPGEQWSAACFATCQAPQVVKPTSSGLVSGSRNPPGPRASFMQVESEFACLALSPFALSSQGDQRMKKIAVVCALGTALVLCNLGISGAEARARKAQVVRAPQERLIVTAPVLRPTPWDYNVIPRYRYRPEDDRVDPYGPPMVSSYVRYEGWRWPYWW</sequence>
<reference evidence="2" key="1">
    <citation type="journal article" date="2002" name="DNA Res.">
        <title>Complete genomic sequence of nitrogen-fixing symbiotic bacterium Bradyrhizobium japonicum USDA110.</title>
        <authorList>
            <person name="Kaneko T."/>
            <person name="Nakamura Y."/>
            <person name="Sato S."/>
            <person name="Minamisawa K."/>
            <person name="Uchiumi T."/>
            <person name="Sasamoto S."/>
            <person name="Watanabe A."/>
            <person name="Idesawa K."/>
            <person name="Iriguchi M."/>
            <person name="Kawashima K."/>
            <person name="Kohara M."/>
            <person name="Matsumoto M."/>
            <person name="Shimpo S."/>
            <person name="Tsuruoka H."/>
            <person name="Wada T."/>
            <person name="Yamada M."/>
            <person name="Tabata S."/>
        </authorList>
    </citation>
    <scope>NUCLEOTIDE SEQUENCE [LARGE SCALE GENOMIC DNA]</scope>
    <source>
        <strain evidence="2">JCM 10833 / BCRC 13528 / IAM 13628 / NBRC 14792 / USDA 110</strain>
    </source>
</reference>
<dbReference type="HOGENOM" id="CLU_1507841_0_0_5"/>
<dbReference type="KEGG" id="bja:blr4245"/>
<organism evidence="1 2">
    <name type="scientific">Bradyrhizobium diazoefficiens (strain JCM 10833 / BCRC 13528 / IAM 13628 / NBRC 14792 / USDA 110)</name>
    <dbReference type="NCBI Taxonomy" id="224911"/>
    <lineage>
        <taxon>Bacteria</taxon>
        <taxon>Pseudomonadati</taxon>
        <taxon>Pseudomonadota</taxon>
        <taxon>Alphaproteobacteria</taxon>
        <taxon>Hyphomicrobiales</taxon>
        <taxon>Nitrobacteraceae</taxon>
        <taxon>Bradyrhizobium</taxon>
    </lineage>
</organism>